<reference evidence="3" key="1">
    <citation type="submission" date="2019-11" db="EMBL/GenBank/DDBJ databases">
        <title>Microbial mats filling the niche in hypersaline microbial mats.</title>
        <authorList>
            <person name="Wong H.L."/>
            <person name="Macleod F.I."/>
            <person name="White R.A. III"/>
            <person name="Burns B.P."/>
        </authorList>
    </citation>
    <scope>NUCLEOTIDE SEQUENCE</scope>
    <source>
        <strain evidence="3">Rbin_158</strain>
    </source>
</reference>
<sequence length="304" mass="33406">MSEVFSPPSQQSFLICHRGALGDFILTWPALRCLREVLPEYRFLGIGRADHMRLAVKQGLLEAWLDMESAVLLDFFAGRMLPPVIGHPAGAVLWLSEGQHVVKRLEAVADLPVVAISPFPAVSMHIARSYCATLSRYFPIRVPDNLTEGFPAPEISGSEAMIHPGSGSSQKNYACRFYRTVCEELRHAGYPRVRVIVGPVEQERQMEQEFAGETVEQPDSVVQLADLLATAALYIGNDSGVSHLAAILGVPAIALYKTTDPDIWGVLGRQATALVAHDEASALSQIRAWLHQNTYLPSKEKKIP</sequence>
<evidence type="ECO:0000313" key="3">
    <source>
        <dbReference type="EMBL" id="MBD3325917.1"/>
    </source>
</evidence>
<evidence type="ECO:0000256" key="1">
    <source>
        <dbReference type="ARBA" id="ARBA00022676"/>
    </source>
</evidence>
<organism evidence="3 4">
    <name type="scientific">candidate division KSB3 bacterium</name>
    <dbReference type="NCBI Taxonomy" id="2044937"/>
    <lineage>
        <taxon>Bacteria</taxon>
        <taxon>candidate division KSB3</taxon>
    </lineage>
</organism>
<dbReference type="InterPro" id="IPR051199">
    <property type="entry name" value="LPS_LOS_Heptosyltrfase"/>
</dbReference>
<dbReference type="PANTHER" id="PTHR30160:SF23">
    <property type="match status" value="1"/>
</dbReference>
<dbReference type="AlphaFoldDB" id="A0A9D5Q743"/>
<dbReference type="PANTHER" id="PTHR30160">
    <property type="entry name" value="TETRAACYLDISACCHARIDE 4'-KINASE-RELATED"/>
    <property type="match status" value="1"/>
</dbReference>
<dbReference type="EMBL" id="WJJP01000496">
    <property type="protein sequence ID" value="MBD3325917.1"/>
    <property type="molecule type" value="Genomic_DNA"/>
</dbReference>
<accession>A0A9D5Q743</accession>
<dbReference type="Gene3D" id="3.40.50.2000">
    <property type="entry name" value="Glycogen Phosphorylase B"/>
    <property type="match status" value="1"/>
</dbReference>
<proteinExistence type="predicted"/>
<name>A0A9D5Q743_9BACT</name>
<evidence type="ECO:0000256" key="2">
    <source>
        <dbReference type="ARBA" id="ARBA00022679"/>
    </source>
</evidence>
<keyword evidence="2" id="KW-0808">Transferase</keyword>
<evidence type="ECO:0000313" key="4">
    <source>
        <dbReference type="Proteomes" id="UP000649604"/>
    </source>
</evidence>
<dbReference type="GO" id="GO:0008713">
    <property type="term" value="F:ADP-heptose-lipopolysaccharide heptosyltransferase activity"/>
    <property type="evidence" value="ECO:0007669"/>
    <property type="project" value="TreeGrafter"/>
</dbReference>
<dbReference type="GO" id="GO:0009244">
    <property type="term" value="P:lipopolysaccharide core region biosynthetic process"/>
    <property type="evidence" value="ECO:0007669"/>
    <property type="project" value="TreeGrafter"/>
</dbReference>
<dbReference type="InterPro" id="IPR002201">
    <property type="entry name" value="Glyco_trans_9"/>
</dbReference>
<dbReference type="GO" id="GO:0005829">
    <property type="term" value="C:cytosol"/>
    <property type="evidence" value="ECO:0007669"/>
    <property type="project" value="TreeGrafter"/>
</dbReference>
<protein>
    <submittedName>
        <fullName evidence="3">Uncharacterized protein</fullName>
    </submittedName>
</protein>
<dbReference type="SUPFAM" id="SSF53756">
    <property type="entry name" value="UDP-Glycosyltransferase/glycogen phosphorylase"/>
    <property type="match status" value="1"/>
</dbReference>
<dbReference type="Pfam" id="PF01075">
    <property type="entry name" value="Glyco_transf_9"/>
    <property type="match status" value="1"/>
</dbReference>
<gene>
    <name evidence="3" type="ORF">GF339_15125</name>
</gene>
<dbReference type="Proteomes" id="UP000649604">
    <property type="component" value="Unassembled WGS sequence"/>
</dbReference>
<comment type="caution">
    <text evidence="3">The sequence shown here is derived from an EMBL/GenBank/DDBJ whole genome shotgun (WGS) entry which is preliminary data.</text>
</comment>
<keyword evidence="1" id="KW-0328">Glycosyltransferase</keyword>